<evidence type="ECO:0000313" key="1">
    <source>
        <dbReference type="EMBL" id="PKW12740.1"/>
    </source>
</evidence>
<reference evidence="1" key="1">
    <citation type="submission" date="2017-12" db="EMBL/GenBank/DDBJ databases">
        <title>Sequencing the genomes of 1000 Actinobacteria strains.</title>
        <authorList>
            <person name="Klenk H.-P."/>
        </authorList>
    </citation>
    <scope>NUCLEOTIDE SEQUENCE [LARGE SCALE GENOMIC DNA]</scope>
    <source>
        <strain evidence="1">DSM 44228</strain>
    </source>
</reference>
<dbReference type="Gene3D" id="2.30.30.40">
    <property type="entry name" value="SH3 Domains"/>
    <property type="match status" value="1"/>
</dbReference>
<evidence type="ECO:0008006" key="3">
    <source>
        <dbReference type="Google" id="ProtNLM"/>
    </source>
</evidence>
<evidence type="ECO:0000313" key="2">
    <source>
        <dbReference type="Proteomes" id="UP000233786"/>
    </source>
</evidence>
<keyword evidence="2" id="KW-1185">Reference proteome</keyword>
<sequence>MFLLPRSLLLIGAGVLGVSYLIGTGQAGSGFGGPEPCTFRVTADVLNVRSGPSSGNARVGELRQGAEVAATPNVVGGFRDLGDARWAATEFLAPAPDSTCGP</sequence>
<comment type="caution">
    <text evidence="1">The sequence shown here is derived from an EMBL/GenBank/DDBJ whole genome shotgun (WGS) entry which is preliminary data.</text>
</comment>
<dbReference type="Proteomes" id="UP000233786">
    <property type="component" value="Unassembled WGS sequence"/>
</dbReference>
<dbReference type="AlphaFoldDB" id="A0A2N3XQ70"/>
<dbReference type="RefSeq" id="WP_010315954.1">
    <property type="nucleotide sequence ID" value="NZ_CP061007.1"/>
</dbReference>
<dbReference type="EMBL" id="PJNB01000001">
    <property type="protein sequence ID" value="PKW12740.1"/>
    <property type="molecule type" value="Genomic_DNA"/>
</dbReference>
<gene>
    <name evidence="1" type="ORF">A8926_0221</name>
</gene>
<dbReference type="STRING" id="994479.GCA_000194155_07882"/>
<protein>
    <recommendedName>
        <fullName evidence="3">SH3 domain-containing protein</fullName>
    </recommendedName>
</protein>
<name>A0A2N3XQ70_SACSN</name>
<proteinExistence type="predicted"/>
<organism evidence="1 2">
    <name type="scientific">Saccharopolyspora spinosa</name>
    <dbReference type="NCBI Taxonomy" id="60894"/>
    <lineage>
        <taxon>Bacteria</taxon>
        <taxon>Bacillati</taxon>
        <taxon>Actinomycetota</taxon>
        <taxon>Actinomycetes</taxon>
        <taxon>Pseudonocardiales</taxon>
        <taxon>Pseudonocardiaceae</taxon>
        <taxon>Saccharopolyspora</taxon>
    </lineage>
</organism>
<accession>A0A2N3XQ70</accession>